<keyword evidence="5" id="KW-0648">Protein biosynthesis</keyword>
<dbReference type="AlphaFoldDB" id="A0A8D5A2F6"/>
<dbReference type="Proteomes" id="UP000320585">
    <property type="component" value="Chromosome"/>
</dbReference>
<name>A0A8D5A2F6_9FIRM</name>
<dbReference type="EMBL" id="AP019697">
    <property type="protein sequence ID" value="BBK25056.1"/>
    <property type="molecule type" value="Genomic_DNA"/>
</dbReference>
<protein>
    <recommendedName>
        <fullName evidence="6">Glutamyl/glutaminyl-tRNA synthetase class Ib catalytic domain-containing protein</fullName>
    </recommendedName>
</protein>
<dbReference type="InterPro" id="IPR014729">
    <property type="entry name" value="Rossmann-like_a/b/a_fold"/>
</dbReference>
<dbReference type="GO" id="GO:0006424">
    <property type="term" value="P:glutamyl-tRNA aminoacylation"/>
    <property type="evidence" value="ECO:0007669"/>
    <property type="project" value="TreeGrafter"/>
</dbReference>
<keyword evidence="3 5" id="KW-0067">ATP-binding</keyword>
<evidence type="ECO:0000259" key="6">
    <source>
        <dbReference type="Pfam" id="PF00749"/>
    </source>
</evidence>
<keyword evidence="1 5" id="KW-0436">Ligase</keyword>
<dbReference type="KEGG" id="dho:Dia5BBH33_09910"/>
<keyword evidence="2 5" id="KW-0547">Nucleotide-binding</keyword>
<keyword evidence="4 5" id="KW-0030">Aminoacyl-tRNA synthetase</keyword>
<reference evidence="8" key="1">
    <citation type="submission" date="2019-05" db="EMBL/GenBank/DDBJ databases">
        <title>Complete genome sequencing of Dialister sp. strain 5BBH33.</title>
        <authorList>
            <person name="Sakamoto M."/>
            <person name="Murakami T."/>
            <person name="Mori H."/>
        </authorList>
    </citation>
    <scope>NUCLEOTIDE SEQUENCE [LARGE SCALE GENOMIC DNA]</scope>
    <source>
        <strain evidence="8">5BBH33</strain>
    </source>
</reference>
<dbReference type="InterPro" id="IPR020058">
    <property type="entry name" value="Glu/Gln-tRNA-synth_Ib_cat-dom"/>
</dbReference>
<evidence type="ECO:0000256" key="3">
    <source>
        <dbReference type="ARBA" id="ARBA00022840"/>
    </source>
</evidence>
<evidence type="ECO:0000256" key="2">
    <source>
        <dbReference type="ARBA" id="ARBA00022741"/>
    </source>
</evidence>
<evidence type="ECO:0000313" key="7">
    <source>
        <dbReference type="EMBL" id="BBK25056.1"/>
    </source>
</evidence>
<dbReference type="Pfam" id="PF00749">
    <property type="entry name" value="tRNA-synt_1c"/>
    <property type="match status" value="1"/>
</dbReference>
<comment type="similarity">
    <text evidence="5">Belongs to the class-I aminoacyl-tRNA synthetase family.</text>
</comment>
<sequence>MFAYQLAVSQDDGAMGITHVFRGNDLMDSTFYQILLMRKMGYTPPAYAHLPLLVDQQGIRLSKRQHGISVKELRESGTTAEEIIGFLLYLAGETGHKCRMSASEALRNVDFNTCRNLTKDSITVPF</sequence>
<dbReference type="InterPro" id="IPR049940">
    <property type="entry name" value="GluQ/Sye"/>
</dbReference>
<dbReference type="GO" id="GO:0005829">
    <property type="term" value="C:cytosol"/>
    <property type="evidence" value="ECO:0007669"/>
    <property type="project" value="TreeGrafter"/>
</dbReference>
<evidence type="ECO:0000256" key="5">
    <source>
        <dbReference type="RuleBase" id="RU363037"/>
    </source>
</evidence>
<dbReference type="GO" id="GO:0004818">
    <property type="term" value="F:glutamate-tRNA ligase activity"/>
    <property type="evidence" value="ECO:0007669"/>
    <property type="project" value="TreeGrafter"/>
</dbReference>
<dbReference type="PANTHER" id="PTHR43311">
    <property type="entry name" value="GLUTAMATE--TRNA LIGASE"/>
    <property type="match status" value="1"/>
</dbReference>
<proteinExistence type="inferred from homology"/>
<gene>
    <name evidence="7" type="ORF">Dia5BBH33_09910</name>
</gene>
<dbReference type="Gene3D" id="3.40.50.620">
    <property type="entry name" value="HUPs"/>
    <property type="match status" value="1"/>
</dbReference>
<dbReference type="SUPFAM" id="SSF52374">
    <property type="entry name" value="Nucleotidylyl transferase"/>
    <property type="match status" value="1"/>
</dbReference>
<accession>A0A8D5A2F6</accession>
<keyword evidence="8" id="KW-1185">Reference proteome</keyword>
<organism evidence="7 8">
    <name type="scientific">Dialister hominis</name>
    <dbReference type="NCBI Taxonomy" id="2582419"/>
    <lineage>
        <taxon>Bacteria</taxon>
        <taxon>Bacillati</taxon>
        <taxon>Bacillota</taxon>
        <taxon>Negativicutes</taxon>
        <taxon>Veillonellales</taxon>
        <taxon>Veillonellaceae</taxon>
        <taxon>Dialister</taxon>
    </lineage>
</organism>
<evidence type="ECO:0000256" key="1">
    <source>
        <dbReference type="ARBA" id="ARBA00022598"/>
    </source>
</evidence>
<dbReference type="PANTHER" id="PTHR43311:SF1">
    <property type="entry name" value="GLUTAMYL-Q TRNA(ASP) SYNTHETASE"/>
    <property type="match status" value="1"/>
</dbReference>
<feature type="domain" description="Glutamyl/glutaminyl-tRNA synthetase class Ib catalytic" evidence="6">
    <location>
        <begin position="3"/>
        <end position="106"/>
    </location>
</feature>
<evidence type="ECO:0000256" key="4">
    <source>
        <dbReference type="ARBA" id="ARBA00023146"/>
    </source>
</evidence>
<dbReference type="GO" id="GO:0005524">
    <property type="term" value="F:ATP binding"/>
    <property type="evidence" value="ECO:0007669"/>
    <property type="project" value="UniProtKB-KW"/>
</dbReference>
<evidence type="ECO:0000313" key="8">
    <source>
        <dbReference type="Proteomes" id="UP000320585"/>
    </source>
</evidence>